<dbReference type="EMBL" id="JAPHAV010000001">
    <property type="protein sequence ID" value="MCX2695664.1"/>
    <property type="molecule type" value="Genomic_DNA"/>
</dbReference>
<evidence type="ECO:0000313" key="2">
    <source>
        <dbReference type="EMBL" id="MCX2695664.1"/>
    </source>
</evidence>
<keyword evidence="3" id="KW-1185">Reference proteome</keyword>
<accession>A0ABT3QJ96</accession>
<evidence type="ECO:0000256" key="1">
    <source>
        <dbReference type="SAM" id="MobiDB-lite"/>
    </source>
</evidence>
<dbReference type="RefSeq" id="WP_265982841.1">
    <property type="nucleotide sequence ID" value="NZ_JAPHAV010000001.1"/>
</dbReference>
<name>A0ABT3QJ96_9HYPH</name>
<dbReference type="Proteomes" id="UP001301216">
    <property type="component" value="Unassembled WGS sequence"/>
</dbReference>
<protein>
    <recommendedName>
        <fullName evidence="4">Recombinase domain-containing protein</fullName>
    </recommendedName>
</protein>
<evidence type="ECO:0008006" key="4">
    <source>
        <dbReference type="Google" id="ProtNLM"/>
    </source>
</evidence>
<reference evidence="2 3" key="1">
    <citation type="submission" date="2022-11" db="EMBL/GenBank/DDBJ databases">
        <title>Brucella sp. YY2X, whole genome shotgun sequencing project.</title>
        <authorList>
            <person name="Yang Y."/>
        </authorList>
    </citation>
    <scope>NUCLEOTIDE SEQUENCE [LARGE SCALE GENOMIC DNA]</scope>
    <source>
        <strain evidence="2 3">YY2X</strain>
    </source>
</reference>
<gene>
    <name evidence="2" type="ORF">OPR82_02600</name>
</gene>
<evidence type="ECO:0000313" key="3">
    <source>
        <dbReference type="Proteomes" id="UP001301216"/>
    </source>
</evidence>
<comment type="caution">
    <text evidence="2">The sequence shown here is derived from an EMBL/GenBank/DDBJ whole genome shotgun (WGS) entry which is preliminary data.</text>
</comment>
<proteinExistence type="predicted"/>
<feature type="region of interest" description="Disordered" evidence="1">
    <location>
        <begin position="25"/>
        <end position="47"/>
    </location>
</feature>
<sequence>MFFYANAAGSRVYFNDLGPPWPKHECTDNPRRSIPSHSIPTTRPTRRKKGEIKELLNAASVAGLSSYRLFGQRSSAEWSLVIISAVSRFGEENLVEGEFLDSETNEKFRFSCYSEAPMFEAGGFVSVKGNEISFIDPLTLLPMHFVAGAKLVQPDVTQKTETAEKVLTIVKKQAPKPKSVEIIGKQFTDKASPRETLSKDLRLIAKASTKAKRNLHKQPKPNHPNNHLSDLTEAEMVHFNNKRVSLSDLFSKLEPVVKIYAREGIRKPRDVSHRLNEQGYKTASGSLWTPRLVYFLLRLMFNEKPSTSAERLEDKTKRREASKKAIVLPPAQTVMTVQEMAKRLSHLGKVVGKISD</sequence>
<organism evidence="2 3">
    <name type="scientific">Ochrobactrum chromiisoli</name>
    <dbReference type="NCBI Taxonomy" id="2993941"/>
    <lineage>
        <taxon>Bacteria</taxon>
        <taxon>Pseudomonadati</taxon>
        <taxon>Pseudomonadota</taxon>
        <taxon>Alphaproteobacteria</taxon>
        <taxon>Hyphomicrobiales</taxon>
        <taxon>Brucellaceae</taxon>
        <taxon>Brucella/Ochrobactrum group</taxon>
        <taxon>Ochrobactrum</taxon>
    </lineage>
</organism>